<reference evidence="1 2" key="2">
    <citation type="journal article" date="2010" name="Stand. Genomic Sci.">
        <title>Complete genome sequence of Nakamurella multipartita type strain (Y-104).</title>
        <authorList>
            <person name="Tice H."/>
            <person name="Mayilraj S."/>
            <person name="Sims D."/>
            <person name="Lapidus A."/>
            <person name="Nolan M."/>
            <person name="Lucas S."/>
            <person name="Glavina Del Rio T."/>
            <person name="Copeland A."/>
            <person name="Cheng J.F."/>
            <person name="Meincke L."/>
            <person name="Bruce D."/>
            <person name="Goodwin L."/>
            <person name="Pitluck S."/>
            <person name="Ivanova N."/>
            <person name="Mavromatis K."/>
            <person name="Ovchinnikova G."/>
            <person name="Pati A."/>
            <person name="Chen A."/>
            <person name="Palaniappan K."/>
            <person name="Land M."/>
            <person name="Hauser L."/>
            <person name="Chang Y.J."/>
            <person name="Jeffries C.D."/>
            <person name="Detter J.C."/>
            <person name="Brettin T."/>
            <person name="Rohde M."/>
            <person name="Goker M."/>
            <person name="Bristow J."/>
            <person name="Eisen J.A."/>
            <person name="Markowitz V."/>
            <person name="Hugenholtz P."/>
            <person name="Kyrpides N.C."/>
            <person name="Klenk H.P."/>
            <person name="Chen F."/>
        </authorList>
    </citation>
    <scope>NUCLEOTIDE SEQUENCE [LARGE SCALE GENOMIC DNA]</scope>
    <source>
        <strain evidence="2">ATCC 700099 / DSM 44233 / CIP 104796 / JCM 9543 / NBRC 105858 / Y-104</strain>
    </source>
</reference>
<dbReference type="PROSITE" id="PS51318">
    <property type="entry name" value="TAT"/>
    <property type="match status" value="1"/>
</dbReference>
<dbReference type="InterPro" id="IPR006311">
    <property type="entry name" value="TAT_signal"/>
</dbReference>
<dbReference type="HOGENOM" id="CLU_1501945_0_0_11"/>
<dbReference type="STRING" id="479431.Namu_2202"/>
<dbReference type="Proteomes" id="UP000002218">
    <property type="component" value="Chromosome"/>
</dbReference>
<keyword evidence="2" id="KW-1185">Reference proteome</keyword>
<name>C8XJB4_NAKMY</name>
<reference evidence="2" key="1">
    <citation type="submission" date="2009-09" db="EMBL/GenBank/DDBJ databases">
        <title>The complete genome of Nakamurella multipartita DSM 44233.</title>
        <authorList>
            <consortium name="US DOE Joint Genome Institute (JGI-PGF)"/>
            <person name="Lucas S."/>
            <person name="Copeland A."/>
            <person name="Lapidus A."/>
            <person name="Glavina del Rio T."/>
            <person name="Dalin E."/>
            <person name="Tice H."/>
            <person name="Bruce D."/>
            <person name="Goodwin L."/>
            <person name="Pitluck S."/>
            <person name="Kyrpides N."/>
            <person name="Mavromatis K."/>
            <person name="Ivanova N."/>
            <person name="Ovchinnikova G."/>
            <person name="Sims D."/>
            <person name="Meincke L."/>
            <person name="Brettin T."/>
            <person name="Detter J.C."/>
            <person name="Han C."/>
            <person name="Larimer F."/>
            <person name="Land M."/>
            <person name="Hauser L."/>
            <person name="Markowitz V."/>
            <person name="Cheng J.-F."/>
            <person name="Hugenholtz P."/>
            <person name="Woyke T."/>
            <person name="Wu D."/>
            <person name="Klenk H.-P."/>
            <person name="Eisen J.A."/>
        </authorList>
    </citation>
    <scope>NUCLEOTIDE SEQUENCE [LARGE SCALE GENOMIC DNA]</scope>
    <source>
        <strain evidence="2">ATCC 700099 / DSM 44233 / CIP 104796 / JCM 9543 / NBRC 105858 / Y-104</strain>
    </source>
</reference>
<dbReference type="InParanoid" id="C8XJB4"/>
<dbReference type="EMBL" id="CP001737">
    <property type="protein sequence ID" value="ACV78579.1"/>
    <property type="molecule type" value="Genomic_DNA"/>
</dbReference>
<evidence type="ECO:0000313" key="2">
    <source>
        <dbReference type="Proteomes" id="UP000002218"/>
    </source>
</evidence>
<gene>
    <name evidence="1" type="ordered locus">Namu_2202</name>
</gene>
<dbReference type="RefSeq" id="WP_015747471.1">
    <property type="nucleotide sequence ID" value="NC_013235.1"/>
</dbReference>
<proteinExistence type="predicted"/>
<evidence type="ECO:0000313" key="1">
    <source>
        <dbReference type="EMBL" id="ACV78579.1"/>
    </source>
</evidence>
<dbReference type="AlphaFoldDB" id="C8XJB4"/>
<accession>C8XJB4</accession>
<protein>
    <submittedName>
        <fullName evidence="1">Uncharacterized protein</fullName>
    </submittedName>
</protein>
<organism evidence="1 2">
    <name type="scientific">Nakamurella multipartita (strain ATCC 700099 / DSM 44233 / CIP 104796 / JCM 9543 / NBRC 105858 / Y-104)</name>
    <name type="common">Microsphaera multipartita</name>
    <dbReference type="NCBI Taxonomy" id="479431"/>
    <lineage>
        <taxon>Bacteria</taxon>
        <taxon>Bacillati</taxon>
        <taxon>Actinomycetota</taxon>
        <taxon>Actinomycetes</taxon>
        <taxon>Nakamurellales</taxon>
        <taxon>Nakamurellaceae</taxon>
        <taxon>Nakamurella</taxon>
    </lineage>
</organism>
<dbReference type="KEGG" id="nml:Namu_2202"/>
<sequence precursor="true">MSSAPGTPLSRRALLLGAGTVGAAAVLSSIAGCNYFGSDDPPTPTVDLNPSALDPINGLIATTRLHLLRLDAAIAADQADAAKLQPLRDDRQQHLDALTAEYARSNPGDPNATAAATGAPVSGAVALPGTPQAIVSAVRGDTATAQVQFTDAISTASRYRAALYGSIAASLASHRAVLA</sequence>
<dbReference type="OrthoDB" id="5197450at2"/>